<protein>
    <submittedName>
        <fullName evidence="1">Uncharacterized protein</fullName>
    </submittedName>
</protein>
<sequence length="42" mass="5199">MKSNILYDIIYVYEYLKDYERDFFSWNLTGKRCHRLKAYAGN</sequence>
<proteinExistence type="predicted"/>
<gene>
    <name evidence="1" type="ordered locus">EUBELI_00443</name>
</gene>
<dbReference type="AlphaFoldDB" id="C4Z3J0"/>
<dbReference type="HOGENOM" id="CLU_3251655_0_0_9"/>
<evidence type="ECO:0000313" key="2">
    <source>
        <dbReference type="Proteomes" id="UP000001476"/>
    </source>
</evidence>
<dbReference type="KEGG" id="eel:EUBELI_00443"/>
<name>C4Z3J0_LACE2</name>
<keyword evidence="2" id="KW-1185">Reference proteome</keyword>
<evidence type="ECO:0000313" key="1">
    <source>
        <dbReference type="EMBL" id="ACR71459.1"/>
    </source>
</evidence>
<organism evidence="1 2">
    <name type="scientific">Lachnospira eligens (strain ATCC 27750 / DSM 3376 / VPI C15-48 / C15-B4)</name>
    <name type="common">Eubacterium eligens</name>
    <dbReference type="NCBI Taxonomy" id="515620"/>
    <lineage>
        <taxon>Bacteria</taxon>
        <taxon>Bacillati</taxon>
        <taxon>Bacillota</taxon>
        <taxon>Clostridia</taxon>
        <taxon>Lachnospirales</taxon>
        <taxon>Lachnospiraceae</taxon>
        <taxon>Lachnospira</taxon>
    </lineage>
</organism>
<reference evidence="1 2" key="1">
    <citation type="journal article" date="2009" name="Proc. Natl. Acad. Sci. U.S.A.">
        <title>Characterizing a model human gut microbiota composed of members of its two dominant bacterial phyla.</title>
        <authorList>
            <person name="Mahowald M.A."/>
            <person name="Rey F.E."/>
            <person name="Seedorf H."/>
            <person name="Turnbaugh P.J."/>
            <person name="Fulton R.S."/>
            <person name="Wollam A."/>
            <person name="Shah N."/>
            <person name="Wang C."/>
            <person name="Magrini V."/>
            <person name="Wilson R.K."/>
            <person name="Cantarel B.L."/>
            <person name="Coutinho P.M."/>
            <person name="Henrissat B."/>
            <person name="Crock L.W."/>
            <person name="Russell A."/>
            <person name="Verberkmoes N.C."/>
            <person name="Hettich R.L."/>
            <person name="Gordon J.I."/>
        </authorList>
    </citation>
    <scope>NUCLEOTIDE SEQUENCE [LARGE SCALE GENOMIC DNA]</scope>
    <source>
        <strain evidence="2">ATCC 27750 / DSM 3376 / VPI C15-48 / C15-B4</strain>
    </source>
</reference>
<dbReference type="Proteomes" id="UP000001476">
    <property type="component" value="Chromosome"/>
</dbReference>
<accession>C4Z3J0</accession>
<dbReference type="EMBL" id="CP001104">
    <property type="protein sequence ID" value="ACR71459.1"/>
    <property type="molecule type" value="Genomic_DNA"/>
</dbReference>
<dbReference type="STRING" id="515620.EUBELI_00443"/>